<gene>
    <name evidence="20" type="ORF">L211DRAFT_436253</name>
</gene>
<dbReference type="GO" id="GO:0042729">
    <property type="term" value="C:DASH complex"/>
    <property type="evidence" value="ECO:0007669"/>
    <property type="project" value="InterPro"/>
</dbReference>
<evidence type="ECO:0000256" key="11">
    <source>
        <dbReference type="ARBA" id="ARBA00022838"/>
    </source>
</evidence>
<keyword evidence="8" id="KW-0493">Microtubule</keyword>
<keyword evidence="5" id="KW-0158">Chromosome</keyword>
<evidence type="ECO:0000256" key="6">
    <source>
        <dbReference type="ARBA" id="ARBA00022490"/>
    </source>
</evidence>
<keyword evidence="11" id="KW-0995">Kinetochore</keyword>
<keyword evidence="16" id="KW-0137">Centromere</keyword>
<dbReference type="OrthoDB" id="10016597at2759"/>
<comment type="subcellular location">
    <subcellularLocation>
        <location evidence="3">Chromosome</location>
        <location evidence="3">Centromere</location>
        <location evidence="3">Kinetochore</location>
    </subcellularLocation>
    <subcellularLocation>
        <location evidence="2">Cytoplasm</location>
        <location evidence="2">Cytoskeleton</location>
        <location evidence="2">Spindle</location>
    </subcellularLocation>
    <subcellularLocation>
        <location evidence="1">Nucleus</location>
    </subcellularLocation>
</comment>
<dbReference type="InterPro" id="IPR013966">
    <property type="entry name" value="Spc34"/>
</dbReference>
<evidence type="ECO:0000256" key="3">
    <source>
        <dbReference type="ARBA" id="ARBA00004629"/>
    </source>
</evidence>
<evidence type="ECO:0000256" key="4">
    <source>
        <dbReference type="ARBA" id="ARBA00008491"/>
    </source>
</evidence>
<name>A0A3N4LJ37_9PEZI</name>
<keyword evidence="10" id="KW-0159">Chromosome partition</keyword>
<evidence type="ECO:0000256" key="17">
    <source>
        <dbReference type="ARBA" id="ARBA00044112"/>
    </source>
</evidence>
<keyword evidence="13" id="KW-0206">Cytoskeleton</keyword>
<reference evidence="20 21" key="1">
    <citation type="journal article" date="2018" name="Nat. Ecol. Evol.">
        <title>Pezizomycetes genomes reveal the molecular basis of ectomycorrhizal truffle lifestyle.</title>
        <authorList>
            <person name="Murat C."/>
            <person name="Payen T."/>
            <person name="Noel B."/>
            <person name="Kuo A."/>
            <person name="Morin E."/>
            <person name="Chen J."/>
            <person name="Kohler A."/>
            <person name="Krizsan K."/>
            <person name="Balestrini R."/>
            <person name="Da Silva C."/>
            <person name="Montanini B."/>
            <person name="Hainaut M."/>
            <person name="Levati E."/>
            <person name="Barry K.W."/>
            <person name="Belfiori B."/>
            <person name="Cichocki N."/>
            <person name="Clum A."/>
            <person name="Dockter R.B."/>
            <person name="Fauchery L."/>
            <person name="Guy J."/>
            <person name="Iotti M."/>
            <person name="Le Tacon F."/>
            <person name="Lindquist E.A."/>
            <person name="Lipzen A."/>
            <person name="Malagnac F."/>
            <person name="Mello A."/>
            <person name="Molinier V."/>
            <person name="Miyauchi S."/>
            <person name="Poulain J."/>
            <person name="Riccioni C."/>
            <person name="Rubini A."/>
            <person name="Sitrit Y."/>
            <person name="Splivallo R."/>
            <person name="Traeger S."/>
            <person name="Wang M."/>
            <person name="Zifcakova L."/>
            <person name="Wipf D."/>
            <person name="Zambonelli A."/>
            <person name="Paolocci F."/>
            <person name="Nowrousian M."/>
            <person name="Ottonello S."/>
            <person name="Baldrian P."/>
            <person name="Spatafora J.W."/>
            <person name="Henrissat B."/>
            <person name="Nagy L.G."/>
            <person name="Aury J.M."/>
            <person name="Wincker P."/>
            <person name="Grigoriev I.V."/>
            <person name="Bonfante P."/>
            <person name="Martin F.M."/>
        </authorList>
    </citation>
    <scope>NUCLEOTIDE SEQUENCE [LARGE SCALE GENOMIC DNA]</scope>
    <source>
        <strain evidence="20 21">ATCC MYA-4762</strain>
    </source>
</reference>
<keyword evidence="14" id="KW-0539">Nucleus</keyword>
<dbReference type="GO" id="GO:0051301">
    <property type="term" value="P:cell division"/>
    <property type="evidence" value="ECO:0007669"/>
    <property type="project" value="UniProtKB-KW"/>
</dbReference>
<dbReference type="AlphaFoldDB" id="A0A3N4LJ37"/>
<evidence type="ECO:0000256" key="9">
    <source>
        <dbReference type="ARBA" id="ARBA00022776"/>
    </source>
</evidence>
<evidence type="ECO:0000256" key="13">
    <source>
        <dbReference type="ARBA" id="ARBA00023212"/>
    </source>
</evidence>
<evidence type="ECO:0000313" key="20">
    <source>
        <dbReference type="EMBL" id="RPB21452.1"/>
    </source>
</evidence>
<evidence type="ECO:0000256" key="10">
    <source>
        <dbReference type="ARBA" id="ARBA00022829"/>
    </source>
</evidence>
<dbReference type="Proteomes" id="UP000267821">
    <property type="component" value="Unassembled WGS sequence"/>
</dbReference>
<evidence type="ECO:0000256" key="15">
    <source>
        <dbReference type="ARBA" id="ARBA00023306"/>
    </source>
</evidence>
<evidence type="ECO:0000256" key="12">
    <source>
        <dbReference type="ARBA" id="ARBA00023054"/>
    </source>
</evidence>
<keyword evidence="12 19" id="KW-0175">Coiled coil</keyword>
<evidence type="ECO:0000313" key="21">
    <source>
        <dbReference type="Proteomes" id="UP000267821"/>
    </source>
</evidence>
<dbReference type="InParanoid" id="A0A3N4LJ37"/>
<keyword evidence="6" id="KW-0963">Cytoplasm</keyword>
<keyword evidence="15" id="KW-0131">Cell cycle</keyword>
<evidence type="ECO:0000256" key="7">
    <source>
        <dbReference type="ARBA" id="ARBA00022618"/>
    </source>
</evidence>
<dbReference type="GO" id="GO:0008608">
    <property type="term" value="P:attachment of spindle microtubules to kinetochore"/>
    <property type="evidence" value="ECO:0007669"/>
    <property type="project" value="InterPro"/>
</dbReference>
<keyword evidence="7" id="KW-0132">Cell division</keyword>
<evidence type="ECO:0000256" key="5">
    <source>
        <dbReference type="ARBA" id="ARBA00022454"/>
    </source>
</evidence>
<evidence type="ECO:0000256" key="1">
    <source>
        <dbReference type="ARBA" id="ARBA00004123"/>
    </source>
</evidence>
<keyword evidence="9" id="KW-0498">Mitosis</keyword>
<evidence type="ECO:0000256" key="14">
    <source>
        <dbReference type="ARBA" id="ARBA00023242"/>
    </source>
</evidence>
<evidence type="ECO:0000256" key="18">
    <source>
        <dbReference type="ARBA" id="ARBA00044346"/>
    </source>
</evidence>
<evidence type="ECO:0000256" key="2">
    <source>
        <dbReference type="ARBA" id="ARBA00004186"/>
    </source>
</evidence>
<dbReference type="EMBL" id="ML121559">
    <property type="protein sequence ID" value="RPB21452.1"/>
    <property type="molecule type" value="Genomic_DNA"/>
</dbReference>
<keyword evidence="21" id="KW-1185">Reference proteome</keyword>
<dbReference type="GO" id="GO:0005876">
    <property type="term" value="C:spindle microtubule"/>
    <property type="evidence" value="ECO:0007669"/>
    <property type="project" value="InterPro"/>
</dbReference>
<sequence length="236" mass="25786">MSSRLAPYVEQISAAAASISTLPFPPPKMFTNAILRSTDITSLIRDTEAHERVLFTVTSLPQNGPTGGQTRAPRRNTAVAAMLGKDMVDQLRRGGGGGVGGGIGGVATGEVDVEILLQGAEKLTQHYPIPGAPESISQLRSRFIRVSNSISALEAMVTNQQAQLDILHRGHDDIDCSDDDVVDSRNSHGTTDITEEMLWREEEEIAELERKREEMEEEIKRMDMELGRNIRAYGAS</sequence>
<evidence type="ECO:0000256" key="8">
    <source>
        <dbReference type="ARBA" id="ARBA00022701"/>
    </source>
</evidence>
<proteinExistence type="inferred from homology"/>
<organism evidence="20 21">
    <name type="scientific">Terfezia boudieri ATCC MYA-4762</name>
    <dbReference type="NCBI Taxonomy" id="1051890"/>
    <lineage>
        <taxon>Eukaryota</taxon>
        <taxon>Fungi</taxon>
        <taxon>Dikarya</taxon>
        <taxon>Ascomycota</taxon>
        <taxon>Pezizomycotina</taxon>
        <taxon>Pezizomycetes</taxon>
        <taxon>Pezizales</taxon>
        <taxon>Pezizaceae</taxon>
        <taxon>Terfezia</taxon>
    </lineage>
</organism>
<accession>A0A3N4LJ37</accession>
<evidence type="ECO:0000256" key="16">
    <source>
        <dbReference type="ARBA" id="ARBA00023328"/>
    </source>
</evidence>
<comment type="similarity">
    <text evidence="4">Belongs to the DASH complex SPC34 family.</text>
</comment>
<evidence type="ECO:0000256" key="19">
    <source>
        <dbReference type="SAM" id="Coils"/>
    </source>
</evidence>
<feature type="coiled-coil region" evidence="19">
    <location>
        <begin position="191"/>
        <end position="225"/>
    </location>
</feature>
<protein>
    <recommendedName>
        <fullName evidence="17">DASH complex subunit SPC34</fullName>
    </recommendedName>
    <alternativeName>
        <fullName evidence="18">Outer kinetochore protein SPC34</fullName>
    </alternativeName>
</protein>
<dbReference type="Pfam" id="PF08657">
    <property type="entry name" value="DASH_Spc34"/>
    <property type="match status" value="2"/>
</dbReference>